<evidence type="ECO:0000256" key="2">
    <source>
        <dbReference type="ARBA" id="ARBA00022801"/>
    </source>
</evidence>
<dbReference type="GO" id="GO:0008610">
    <property type="term" value="P:lipid biosynthetic process"/>
    <property type="evidence" value="ECO:0007669"/>
    <property type="project" value="TreeGrafter"/>
</dbReference>
<keyword evidence="6" id="KW-1185">Reference proteome</keyword>
<accession>A0A1W7D1E3</accession>
<dbReference type="Gene3D" id="3.40.50.1820">
    <property type="entry name" value="alpha/beta hydrolase"/>
    <property type="match status" value="1"/>
</dbReference>
<reference evidence="5 6" key="1">
    <citation type="submission" date="2017-05" db="EMBL/GenBank/DDBJ databases">
        <title>Complete genome sequence of Streptomyces sp. SCSIO 03032 revealed the diverse biosynthetic pathways for its bioactive secondary metabolites.</title>
        <authorList>
            <person name="Ma L."/>
            <person name="Zhu Y."/>
            <person name="Zhang W."/>
            <person name="Zhang G."/>
            <person name="Tian X."/>
            <person name="Zhang S."/>
            <person name="Zhang C."/>
        </authorList>
    </citation>
    <scope>NUCLEOTIDE SEQUENCE [LARGE SCALE GENOMIC DNA]</scope>
    <source>
        <strain evidence="5 6">SCSIO 03032</strain>
    </source>
</reference>
<evidence type="ECO:0000256" key="3">
    <source>
        <dbReference type="SAM" id="MobiDB-lite"/>
    </source>
</evidence>
<keyword evidence="2" id="KW-0378">Hydrolase</keyword>
<gene>
    <name evidence="5" type="ORF">CAG99_20040</name>
</gene>
<dbReference type="AlphaFoldDB" id="A0A1W7D1E3"/>
<evidence type="ECO:0000256" key="1">
    <source>
        <dbReference type="ARBA" id="ARBA00007169"/>
    </source>
</evidence>
<organism evidence="5 6">
    <name type="scientific">Streptomyces marincola</name>
    <dbReference type="NCBI Taxonomy" id="2878388"/>
    <lineage>
        <taxon>Bacteria</taxon>
        <taxon>Bacillati</taxon>
        <taxon>Actinomycetota</taxon>
        <taxon>Actinomycetes</taxon>
        <taxon>Kitasatosporales</taxon>
        <taxon>Streptomycetaceae</taxon>
        <taxon>Streptomyces</taxon>
    </lineage>
</organism>
<dbReference type="EMBL" id="CP021121">
    <property type="protein sequence ID" value="ARQ70825.1"/>
    <property type="molecule type" value="Genomic_DNA"/>
</dbReference>
<evidence type="ECO:0000313" key="5">
    <source>
        <dbReference type="EMBL" id="ARQ70825.1"/>
    </source>
</evidence>
<dbReference type="InterPro" id="IPR001031">
    <property type="entry name" value="Thioesterase"/>
</dbReference>
<dbReference type="InterPro" id="IPR012223">
    <property type="entry name" value="TEII"/>
</dbReference>
<feature type="compositionally biased region" description="Basic residues" evidence="3">
    <location>
        <begin position="118"/>
        <end position="132"/>
    </location>
</feature>
<feature type="domain" description="Thioesterase TesA-like" evidence="4">
    <location>
        <begin position="168"/>
        <end position="386"/>
    </location>
</feature>
<comment type="similarity">
    <text evidence="1">Belongs to the thioesterase family.</text>
</comment>
<dbReference type="Proteomes" id="UP000194218">
    <property type="component" value="Chromosome"/>
</dbReference>
<evidence type="ECO:0000259" key="4">
    <source>
        <dbReference type="SMART" id="SM00824"/>
    </source>
</evidence>
<feature type="compositionally biased region" description="Pro residues" evidence="3">
    <location>
        <begin position="79"/>
        <end position="88"/>
    </location>
</feature>
<feature type="compositionally biased region" description="Low complexity" evidence="3">
    <location>
        <begin position="16"/>
        <end position="42"/>
    </location>
</feature>
<dbReference type="InterPro" id="IPR020802">
    <property type="entry name" value="TesA-like"/>
</dbReference>
<dbReference type="InterPro" id="IPR029058">
    <property type="entry name" value="AB_hydrolase_fold"/>
</dbReference>
<dbReference type="SMART" id="SM00824">
    <property type="entry name" value="PKS_TE"/>
    <property type="match status" value="1"/>
</dbReference>
<protein>
    <recommendedName>
        <fullName evidence="4">Thioesterase TesA-like domain-containing protein</fullName>
    </recommendedName>
</protein>
<feature type="region of interest" description="Disordered" evidence="3">
    <location>
        <begin position="1"/>
        <end position="139"/>
    </location>
</feature>
<dbReference type="GO" id="GO:0016787">
    <property type="term" value="F:hydrolase activity"/>
    <property type="evidence" value="ECO:0007669"/>
    <property type="project" value="UniProtKB-KW"/>
</dbReference>
<dbReference type="Pfam" id="PF00975">
    <property type="entry name" value="Thioesterase"/>
    <property type="match status" value="1"/>
</dbReference>
<evidence type="ECO:0000313" key="6">
    <source>
        <dbReference type="Proteomes" id="UP000194218"/>
    </source>
</evidence>
<dbReference type="KEGG" id="smao:CAG99_20040"/>
<dbReference type="PANTHER" id="PTHR11487">
    <property type="entry name" value="THIOESTERASE"/>
    <property type="match status" value="1"/>
</dbReference>
<feature type="compositionally biased region" description="Low complexity" evidence="3">
    <location>
        <begin position="89"/>
        <end position="106"/>
    </location>
</feature>
<sequence>MVHRAGSRADRDRTRPSAARGARPRPGGPFARGRVRGPGARVGECELPGQPRHAVRGRGGRGGGGWRRLRGSPAALPGGPGPGQPPAVPLGVQRLHAGRGADAATGARGGGGPGGTPARHRGGLAARPRRPPAHGTARGAAVSGNWLVDLVPTRRPGRVAYLFPHAGAGVSAVLALGRALAPDPHPVAVRLPGREALLDDPPIADLPAVAERLAHAIRAHADGDPVILCGHSSGAVLAYETARALAPETAVLFAASAQQAPGTAVRTAAGCWDRPDEEFFAQVVTDGYLPAELLDAPDVLEMVAPALRADYRATHEYLTGTAAWTPLASPILTVRGTADLTVSEEDIAAWSALTTGGRTSALIDDAGHNLLRDRPAELADALRRALP</sequence>
<dbReference type="SUPFAM" id="SSF53474">
    <property type="entry name" value="alpha/beta-Hydrolases"/>
    <property type="match status" value="1"/>
</dbReference>
<proteinExistence type="inferred from homology"/>
<dbReference type="PANTHER" id="PTHR11487:SF0">
    <property type="entry name" value="S-ACYL FATTY ACID SYNTHASE THIOESTERASE, MEDIUM CHAIN"/>
    <property type="match status" value="1"/>
</dbReference>
<name>A0A1W7D1E3_9ACTN</name>